<evidence type="ECO:0000313" key="2">
    <source>
        <dbReference type="Proteomes" id="UP000294963"/>
    </source>
</evidence>
<evidence type="ECO:0000313" key="1">
    <source>
        <dbReference type="EMBL" id="TCM67837.1"/>
    </source>
</evidence>
<organism evidence="1 2">
    <name type="scientific">Acinetobacter calcoaceticus</name>
    <dbReference type="NCBI Taxonomy" id="471"/>
    <lineage>
        <taxon>Bacteria</taxon>
        <taxon>Pseudomonadati</taxon>
        <taxon>Pseudomonadota</taxon>
        <taxon>Gammaproteobacteria</taxon>
        <taxon>Moraxellales</taxon>
        <taxon>Moraxellaceae</taxon>
        <taxon>Acinetobacter</taxon>
        <taxon>Acinetobacter calcoaceticus/baumannii complex</taxon>
    </lineage>
</organism>
<dbReference type="OrthoDB" id="8655020at2"/>
<gene>
    <name evidence="1" type="ORF">EC844_107132</name>
</gene>
<proteinExistence type="predicted"/>
<reference evidence="1 2" key="1">
    <citation type="submission" date="2019-03" db="EMBL/GenBank/DDBJ databases">
        <title>Genomic analyses of the natural microbiome of Caenorhabditis elegans.</title>
        <authorList>
            <person name="Samuel B."/>
        </authorList>
    </citation>
    <scope>NUCLEOTIDE SEQUENCE [LARGE SCALE GENOMIC DNA]</scope>
    <source>
        <strain evidence="1 2">JUb89</strain>
    </source>
</reference>
<comment type="caution">
    <text evidence="1">The sequence shown here is derived from an EMBL/GenBank/DDBJ whole genome shotgun (WGS) entry which is preliminary data.</text>
</comment>
<dbReference type="AlphaFoldDB" id="A0A4R1XTR3"/>
<sequence length="147" mass="16829">MIMLFKISLTLIMTLGLAACFPVYKTIRPNLNVLVKDQQGHPINQAQVVLTTIQSPGLLLDPHQIQFTQQGQAHFKKASEWQLNVTFLHGVQYYRWFACVTKPGYQTQAYIDINRETKSRHQLDVILVESVEHNTNSTEQACKTVPY</sequence>
<dbReference type="PROSITE" id="PS51257">
    <property type="entry name" value="PROKAR_LIPOPROTEIN"/>
    <property type="match status" value="1"/>
</dbReference>
<dbReference type="EMBL" id="SLVJ01000007">
    <property type="protein sequence ID" value="TCM67837.1"/>
    <property type="molecule type" value="Genomic_DNA"/>
</dbReference>
<protein>
    <recommendedName>
        <fullName evidence="3">Carboxypeptidase regulatory-like domain-containing protein</fullName>
    </recommendedName>
</protein>
<accession>A0A4R1XTR3</accession>
<evidence type="ECO:0008006" key="3">
    <source>
        <dbReference type="Google" id="ProtNLM"/>
    </source>
</evidence>
<keyword evidence="2" id="KW-1185">Reference proteome</keyword>
<dbReference type="Proteomes" id="UP000294963">
    <property type="component" value="Unassembled WGS sequence"/>
</dbReference>
<name>A0A4R1XTR3_ACICA</name>